<proteinExistence type="predicted"/>
<feature type="DNA-binding region" description="H-T-H motif" evidence="2">
    <location>
        <begin position="29"/>
        <end position="48"/>
    </location>
</feature>
<dbReference type="EMBL" id="JBHSED010000012">
    <property type="protein sequence ID" value="MFC4303317.1"/>
    <property type="molecule type" value="Genomic_DNA"/>
</dbReference>
<dbReference type="SUPFAM" id="SSF46689">
    <property type="entry name" value="Homeodomain-like"/>
    <property type="match status" value="1"/>
</dbReference>
<evidence type="ECO:0000313" key="4">
    <source>
        <dbReference type="EMBL" id="MFC4303317.1"/>
    </source>
</evidence>
<evidence type="ECO:0000313" key="5">
    <source>
        <dbReference type="Proteomes" id="UP001595755"/>
    </source>
</evidence>
<dbReference type="InterPro" id="IPR009057">
    <property type="entry name" value="Homeodomain-like_sf"/>
</dbReference>
<gene>
    <name evidence="4" type="ORF">ACFO1S_07625</name>
</gene>
<dbReference type="InterPro" id="IPR001647">
    <property type="entry name" value="HTH_TetR"/>
</dbReference>
<dbReference type="PANTHER" id="PTHR43479">
    <property type="entry name" value="ACREF/ENVCD OPERON REPRESSOR-RELATED"/>
    <property type="match status" value="1"/>
</dbReference>
<dbReference type="Proteomes" id="UP001595755">
    <property type="component" value="Unassembled WGS sequence"/>
</dbReference>
<name>A0ABV8S8N0_9BACL</name>
<dbReference type="PROSITE" id="PS50977">
    <property type="entry name" value="HTH_TETR_2"/>
    <property type="match status" value="1"/>
</dbReference>
<comment type="caution">
    <text evidence="4">The sequence shown here is derived from an EMBL/GenBank/DDBJ whole genome shotgun (WGS) entry which is preliminary data.</text>
</comment>
<accession>A0ABV8S8N0</accession>
<evidence type="ECO:0000259" key="3">
    <source>
        <dbReference type="PROSITE" id="PS50977"/>
    </source>
</evidence>
<feature type="domain" description="HTH tetR-type" evidence="3">
    <location>
        <begin position="6"/>
        <end position="66"/>
    </location>
</feature>
<sequence length="217" mass="24383">MQILKEEVRANILKAALLEFKQVGYSNASIRRIAMAAGVTSGNIYRYYKNKEQLFDAIVLPVHNQYIDSLEEIRRKVQLSYARGATSAPDFFSRIERAFIELFKTYSSEFTILLNRSEGTKYEGVKPELEDLVSSLLERVLAKPVGDEVSPSAENRAVAGMLASTIVEGICVIFRDNEEGETLKFLIDQYLSVYSKGIAGLIHSDKENRSGCCENNH</sequence>
<reference evidence="5" key="1">
    <citation type="journal article" date="2019" name="Int. J. Syst. Evol. Microbiol.">
        <title>The Global Catalogue of Microorganisms (GCM) 10K type strain sequencing project: providing services to taxonomists for standard genome sequencing and annotation.</title>
        <authorList>
            <consortium name="The Broad Institute Genomics Platform"/>
            <consortium name="The Broad Institute Genome Sequencing Center for Infectious Disease"/>
            <person name="Wu L."/>
            <person name="Ma J."/>
        </authorList>
    </citation>
    <scope>NUCLEOTIDE SEQUENCE [LARGE SCALE GENOMIC DNA]</scope>
    <source>
        <strain evidence="5">CGMCC 4.1641</strain>
    </source>
</reference>
<protein>
    <submittedName>
        <fullName evidence="4">TetR/AcrR family transcriptional regulator</fullName>
    </submittedName>
</protein>
<dbReference type="Pfam" id="PF00440">
    <property type="entry name" value="TetR_N"/>
    <property type="match status" value="1"/>
</dbReference>
<organism evidence="4 5">
    <name type="scientific">Cohnella boryungensis</name>
    <dbReference type="NCBI Taxonomy" id="768479"/>
    <lineage>
        <taxon>Bacteria</taxon>
        <taxon>Bacillati</taxon>
        <taxon>Bacillota</taxon>
        <taxon>Bacilli</taxon>
        <taxon>Bacillales</taxon>
        <taxon>Paenibacillaceae</taxon>
        <taxon>Cohnella</taxon>
    </lineage>
</organism>
<dbReference type="InterPro" id="IPR050624">
    <property type="entry name" value="HTH-type_Tx_Regulator"/>
</dbReference>
<keyword evidence="5" id="KW-1185">Reference proteome</keyword>
<evidence type="ECO:0000256" key="1">
    <source>
        <dbReference type="ARBA" id="ARBA00023125"/>
    </source>
</evidence>
<dbReference type="PRINTS" id="PR00455">
    <property type="entry name" value="HTHTETR"/>
</dbReference>
<dbReference type="Gene3D" id="1.10.357.10">
    <property type="entry name" value="Tetracycline Repressor, domain 2"/>
    <property type="match status" value="1"/>
</dbReference>
<evidence type="ECO:0000256" key="2">
    <source>
        <dbReference type="PROSITE-ProRule" id="PRU00335"/>
    </source>
</evidence>
<dbReference type="RefSeq" id="WP_204605207.1">
    <property type="nucleotide sequence ID" value="NZ_JBHSED010000012.1"/>
</dbReference>
<keyword evidence="1 2" id="KW-0238">DNA-binding</keyword>
<dbReference type="PANTHER" id="PTHR43479:SF11">
    <property type="entry name" value="ACREF_ENVCD OPERON REPRESSOR-RELATED"/>
    <property type="match status" value="1"/>
</dbReference>